<keyword evidence="12" id="KW-0092">Biotin</keyword>
<evidence type="ECO:0000256" key="12">
    <source>
        <dbReference type="ARBA" id="ARBA00023267"/>
    </source>
</evidence>
<dbReference type="GO" id="GO:0004658">
    <property type="term" value="F:propionyl-CoA carboxylase activity"/>
    <property type="evidence" value="ECO:0007669"/>
    <property type="project" value="UniProtKB-EC"/>
</dbReference>
<proteinExistence type="predicted"/>
<dbReference type="PROSITE" id="PS00866">
    <property type="entry name" value="CPSASE_1"/>
    <property type="match status" value="1"/>
</dbReference>
<dbReference type="AlphaFoldDB" id="A0A2P8FK23"/>
<dbReference type="FunFam" id="3.30.470.20:FF:000028">
    <property type="entry name" value="Methylcrotonoyl-CoA carboxylase subunit alpha, mitochondrial"/>
    <property type="match status" value="1"/>
</dbReference>
<keyword evidence="7 14" id="KW-0067">ATP-binding</keyword>
<dbReference type="InterPro" id="IPR011761">
    <property type="entry name" value="ATP-grasp"/>
</dbReference>
<evidence type="ECO:0000256" key="2">
    <source>
        <dbReference type="ARBA" id="ARBA00005060"/>
    </source>
</evidence>
<dbReference type="InterPro" id="IPR005479">
    <property type="entry name" value="CPAse_ATP-bd"/>
</dbReference>
<dbReference type="InterPro" id="IPR011053">
    <property type="entry name" value="Single_hybrid_motif"/>
</dbReference>
<name>A0A2P8FK23_9RHOB</name>
<dbReference type="GO" id="GO:0005524">
    <property type="term" value="F:ATP binding"/>
    <property type="evidence" value="ECO:0007669"/>
    <property type="project" value="UniProtKB-UniRule"/>
</dbReference>
<dbReference type="Pfam" id="PF00364">
    <property type="entry name" value="Biotin_lipoyl"/>
    <property type="match status" value="1"/>
</dbReference>
<keyword evidence="6 14" id="KW-0547">Nucleotide-binding</keyword>
<feature type="domain" description="Lipoyl-binding" evidence="15">
    <location>
        <begin position="602"/>
        <end position="681"/>
    </location>
</feature>
<protein>
    <recommendedName>
        <fullName evidence="3">propionyl-CoA carboxylase</fullName>
        <ecNumber evidence="3">6.4.1.3</ecNumber>
    </recommendedName>
</protein>
<dbReference type="SMART" id="SM00878">
    <property type="entry name" value="Biotin_carb_C"/>
    <property type="match status" value="1"/>
</dbReference>
<evidence type="ECO:0000256" key="6">
    <source>
        <dbReference type="ARBA" id="ARBA00022741"/>
    </source>
</evidence>
<evidence type="ECO:0000256" key="7">
    <source>
        <dbReference type="ARBA" id="ARBA00022840"/>
    </source>
</evidence>
<dbReference type="InterPro" id="IPR001882">
    <property type="entry name" value="Biotin_BS"/>
</dbReference>
<dbReference type="InterPro" id="IPR005482">
    <property type="entry name" value="Biotin_COase_C"/>
</dbReference>
<dbReference type="PROSITE" id="PS00867">
    <property type="entry name" value="CPSASE_2"/>
    <property type="match status" value="1"/>
</dbReference>
<evidence type="ECO:0000259" key="17">
    <source>
        <dbReference type="PROSITE" id="PS50979"/>
    </source>
</evidence>
<dbReference type="InterPro" id="IPR041265">
    <property type="entry name" value="PCC_BT"/>
</dbReference>
<comment type="pathway">
    <text evidence="2">Metabolic intermediate metabolism; propanoyl-CoA degradation; succinyl-CoA from propanoyl-CoA: step 1/3.</text>
</comment>
<dbReference type="GO" id="GO:0016042">
    <property type="term" value="P:lipid catabolic process"/>
    <property type="evidence" value="ECO:0007669"/>
    <property type="project" value="UniProtKB-KW"/>
</dbReference>
<dbReference type="GO" id="GO:0046872">
    <property type="term" value="F:metal ion binding"/>
    <property type="evidence" value="ECO:0007669"/>
    <property type="project" value="UniProtKB-KW"/>
</dbReference>
<sequence>MFDKILIANRGEIACRVIKTARKMGIQTVAIYSDADKQALHVEMADEAVHIGPPPANQSYIVIDKVMEAIRSTGAHAVHPGYGFLSENAKFAEALEAEGVAFVGPPKGAIEKMGDKITSKKIAQEAGVSTVPGYMGLIEDADEAVKISNEIGYPVMLKASAGGGGKGMRIAWNDQEAREGFQSSKNEAANSFGDDRIFIEKFVTQPRHIEIQVLCDAHGNGIYLNERECSIQRRNQKVVEEAPSPFLDEATRKAMGEQSVALAKAVGYASAGTVEFIVDGDRNFYFLEMNTRLQVEHPVTELITGVDLVEQMIRVANGEPLSITQDDVQINGWAIENRVYAEDPYRGFLPSIGRLTRYRPPAEVAAGPMLENDKWADKAAAGKTAVRNDTGVYEGGEISMYYDPMIAKLCTWGKTRDEAIEAMRNALDGFELEGIGHNLPFVSAVMDHPKFISGEMTTAFIEEEYPEGFEGVELPSDTLRKIAAATAAMHWVAEIRRTRVSGRMDNHERRVGKKWVVTLQGEEFKVKVKADKDGSTVKFSDGTKLRVSSDWTPGDQLATLDLNDEMLVLKVGKISGGFRIRSRGADLKVHVRTRRQAELAKLMPEKLPPDTSKLLLCPMPGLIVKVDVEAGQEVQEGQALCTVEAMKMENILRAERKGVVTKINAISGDSLAVDDVIMEFE</sequence>
<dbReference type="SUPFAM" id="SSF52440">
    <property type="entry name" value="PreATP-grasp domain"/>
    <property type="match status" value="1"/>
</dbReference>
<dbReference type="Pfam" id="PF00289">
    <property type="entry name" value="Biotin_carb_N"/>
    <property type="match status" value="1"/>
</dbReference>
<dbReference type="EC" id="6.4.1.3" evidence="3"/>
<keyword evidence="9" id="KW-0442">Lipid degradation</keyword>
<gene>
    <name evidence="18" type="ORF">CLV88_101498</name>
</gene>
<keyword evidence="11" id="KW-0464">Manganese</keyword>
<evidence type="ECO:0000259" key="16">
    <source>
        <dbReference type="PROSITE" id="PS50975"/>
    </source>
</evidence>
<keyword evidence="8" id="KW-0460">Magnesium</keyword>
<dbReference type="SUPFAM" id="SSF56059">
    <property type="entry name" value="Glutathione synthetase ATP-binding domain-like"/>
    <property type="match status" value="1"/>
</dbReference>
<organism evidence="18 19">
    <name type="scientific">Shimia abyssi</name>
    <dbReference type="NCBI Taxonomy" id="1662395"/>
    <lineage>
        <taxon>Bacteria</taxon>
        <taxon>Pseudomonadati</taxon>
        <taxon>Pseudomonadota</taxon>
        <taxon>Alphaproteobacteria</taxon>
        <taxon>Rhodobacterales</taxon>
        <taxon>Roseobacteraceae</taxon>
    </lineage>
</organism>
<evidence type="ECO:0000259" key="15">
    <source>
        <dbReference type="PROSITE" id="PS50968"/>
    </source>
</evidence>
<dbReference type="SUPFAM" id="SSF51246">
    <property type="entry name" value="Rudiment single hybrid motif"/>
    <property type="match status" value="1"/>
</dbReference>
<dbReference type="InterPro" id="IPR011054">
    <property type="entry name" value="Rudment_hybrid_motif"/>
</dbReference>
<dbReference type="Gene3D" id="3.30.470.20">
    <property type="entry name" value="ATP-grasp fold, B domain"/>
    <property type="match status" value="1"/>
</dbReference>
<evidence type="ECO:0000313" key="18">
    <source>
        <dbReference type="EMBL" id="PSL22073.1"/>
    </source>
</evidence>
<comment type="cofactor">
    <cofactor evidence="1">
        <name>biotin</name>
        <dbReference type="ChEBI" id="CHEBI:57586"/>
    </cofactor>
</comment>
<evidence type="ECO:0000256" key="13">
    <source>
        <dbReference type="ARBA" id="ARBA00049495"/>
    </source>
</evidence>
<dbReference type="FunFam" id="2.40.50.100:FF:000003">
    <property type="entry name" value="Acetyl-CoA carboxylase biotin carboxyl carrier protein"/>
    <property type="match status" value="1"/>
</dbReference>
<dbReference type="NCBIfam" id="NF006367">
    <property type="entry name" value="PRK08591.1"/>
    <property type="match status" value="1"/>
</dbReference>
<dbReference type="PROSITE" id="PS50975">
    <property type="entry name" value="ATP_GRASP"/>
    <property type="match status" value="1"/>
</dbReference>
<keyword evidence="5" id="KW-0479">Metal-binding</keyword>
<dbReference type="InterPro" id="IPR005481">
    <property type="entry name" value="BC-like_N"/>
</dbReference>
<evidence type="ECO:0000256" key="3">
    <source>
        <dbReference type="ARBA" id="ARBA00013050"/>
    </source>
</evidence>
<keyword evidence="4" id="KW-0436">Ligase</keyword>
<dbReference type="PROSITE" id="PS50979">
    <property type="entry name" value="BC"/>
    <property type="match status" value="1"/>
</dbReference>
<comment type="catalytic activity">
    <reaction evidence="13">
        <text>propanoyl-CoA + hydrogencarbonate + ATP = (S)-methylmalonyl-CoA + ADP + phosphate + H(+)</text>
        <dbReference type="Rhea" id="RHEA:23720"/>
        <dbReference type="ChEBI" id="CHEBI:15378"/>
        <dbReference type="ChEBI" id="CHEBI:17544"/>
        <dbReference type="ChEBI" id="CHEBI:30616"/>
        <dbReference type="ChEBI" id="CHEBI:43474"/>
        <dbReference type="ChEBI" id="CHEBI:57327"/>
        <dbReference type="ChEBI" id="CHEBI:57392"/>
        <dbReference type="ChEBI" id="CHEBI:456216"/>
        <dbReference type="EC" id="6.4.1.3"/>
    </reaction>
    <physiologicalReaction direction="left-to-right" evidence="13">
        <dbReference type="Rhea" id="RHEA:23721"/>
    </physiologicalReaction>
</comment>
<dbReference type="PANTHER" id="PTHR18866:SF33">
    <property type="entry name" value="METHYLCROTONOYL-COA CARBOXYLASE SUBUNIT ALPHA, MITOCHONDRIAL-RELATED"/>
    <property type="match status" value="1"/>
</dbReference>
<dbReference type="RefSeq" id="WP_106607069.1">
    <property type="nucleotide sequence ID" value="NZ_PYGJ01000001.1"/>
</dbReference>
<accession>A0A2P8FK23</accession>
<dbReference type="Proteomes" id="UP000240418">
    <property type="component" value="Unassembled WGS sequence"/>
</dbReference>
<evidence type="ECO:0000256" key="8">
    <source>
        <dbReference type="ARBA" id="ARBA00022842"/>
    </source>
</evidence>
<dbReference type="Gene3D" id="2.40.50.100">
    <property type="match status" value="1"/>
</dbReference>
<comment type="caution">
    <text evidence="18">The sequence shown here is derived from an EMBL/GenBank/DDBJ whole genome shotgun (WGS) entry which is preliminary data.</text>
</comment>
<dbReference type="InterPro" id="IPR000089">
    <property type="entry name" value="Biotin_lipoyl"/>
</dbReference>
<reference evidence="18 19" key="1">
    <citation type="submission" date="2018-03" db="EMBL/GenBank/DDBJ databases">
        <title>Genomic Encyclopedia of Archaeal and Bacterial Type Strains, Phase II (KMG-II): from individual species to whole genera.</title>
        <authorList>
            <person name="Goeker M."/>
        </authorList>
    </citation>
    <scope>NUCLEOTIDE SEQUENCE [LARGE SCALE GENOMIC DNA]</scope>
    <source>
        <strain evidence="18 19">DSM 100673</strain>
    </source>
</reference>
<evidence type="ECO:0000256" key="1">
    <source>
        <dbReference type="ARBA" id="ARBA00001953"/>
    </source>
</evidence>
<keyword evidence="19" id="KW-1185">Reference proteome</keyword>
<dbReference type="Pfam" id="PF02785">
    <property type="entry name" value="Biotin_carb_C"/>
    <property type="match status" value="1"/>
</dbReference>
<evidence type="ECO:0000256" key="9">
    <source>
        <dbReference type="ARBA" id="ARBA00022963"/>
    </source>
</evidence>
<feature type="domain" description="Biotin carboxylation" evidence="17">
    <location>
        <begin position="1"/>
        <end position="466"/>
    </location>
</feature>
<feature type="domain" description="ATP-grasp" evidence="16">
    <location>
        <begin position="120"/>
        <end position="317"/>
    </location>
</feature>
<dbReference type="UniPathway" id="UPA00945">
    <property type="reaction ID" value="UER00908"/>
</dbReference>
<dbReference type="Pfam" id="PF18140">
    <property type="entry name" value="PCC_BT"/>
    <property type="match status" value="1"/>
</dbReference>
<keyword evidence="10" id="KW-0443">Lipid metabolism</keyword>
<evidence type="ECO:0000313" key="19">
    <source>
        <dbReference type="Proteomes" id="UP000240418"/>
    </source>
</evidence>
<dbReference type="FunFam" id="3.30.1490.20:FF:000018">
    <property type="entry name" value="Biotin carboxylase"/>
    <property type="match status" value="1"/>
</dbReference>
<evidence type="ECO:0000256" key="5">
    <source>
        <dbReference type="ARBA" id="ARBA00022723"/>
    </source>
</evidence>
<dbReference type="SUPFAM" id="SSF51230">
    <property type="entry name" value="Single hybrid motif"/>
    <property type="match status" value="1"/>
</dbReference>
<evidence type="ECO:0000256" key="14">
    <source>
        <dbReference type="PROSITE-ProRule" id="PRU00409"/>
    </source>
</evidence>
<dbReference type="InterPro" id="IPR050856">
    <property type="entry name" value="Biotin_carboxylase_complex"/>
</dbReference>
<evidence type="ECO:0000256" key="10">
    <source>
        <dbReference type="ARBA" id="ARBA00023098"/>
    </source>
</evidence>
<evidence type="ECO:0000256" key="4">
    <source>
        <dbReference type="ARBA" id="ARBA00022598"/>
    </source>
</evidence>
<dbReference type="FunFam" id="3.40.50.20:FF:000010">
    <property type="entry name" value="Propionyl-CoA carboxylase subunit alpha"/>
    <property type="match status" value="1"/>
</dbReference>
<dbReference type="PROSITE" id="PS00188">
    <property type="entry name" value="BIOTIN"/>
    <property type="match status" value="1"/>
</dbReference>
<dbReference type="PANTHER" id="PTHR18866">
    <property type="entry name" value="CARBOXYLASE:PYRUVATE/ACETYL-COA/PROPIONYL-COA CARBOXYLASE"/>
    <property type="match status" value="1"/>
</dbReference>
<dbReference type="EMBL" id="PYGJ01000001">
    <property type="protein sequence ID" value="PSL22073.1"/>
    <property type="molecule type" value="Genomic_DNA"/>
</dbReference>
<dbReference type="InterPro" id="IPR016185">
    <property type="entry name" value="PreATP-grasp_dom_sf"/>
</dbReference>
<dbReference type="PROSITE" id="PS50968">
    <property type="entry name" value="BIOTINYL_LIPOYL"/>
    <property type="match status" value="1"/>
</dbReference>
<dbReference type="CDD" id="cd06850">
    <property type="entry name" value="biotinyl_domain"/>
    <property type="match status" value="1"/>
</dbReference>
<dbReference type="InterPro" id="IPR011764">
    <property type="entry name" value="Biotin_carboxylation_dom"/>
</dbReference>
<dbReference type="Gene3D" id="3.30.700.30">
    <property type="match status" value="1"/>
</dbReference>
<dbReference type="Pfam" id="PF02786">
    <property type="entry name" value="CPSase_L_D2"/>
    <property type="match status" value="1"/>
</dbReference>
<dbReference type="OrthoDB" id="9763189at2"/>
<evidence type="ECO:0000256" key="11">
    <source>
        <dbReference type="ARBA" id="ARBA00023211"/>
    </source>
</evidence>